<gene>
    <name evidence="1" type="ORF">KPL71_024622</name>
</gene>
<keyword evidence="2" id="KW-1185">Reference proteome</keyword>
<organism evidence="1 2">
    <name type="scientific">Citrus sinensis</name>
    <name type="common">Sweet orange</name>
    <name type="synonym">Citrus aurantium var. sinensis</name>
    <dbReference type="NCBI Taxonomy" id="2711"/>
    <lineage>
        <taxon>Eukaryota</taxon>
        <taxon>Viridiplantae</taxon>
        <taxon>Streptophyta</taxon>
        <taxon>Embryophyta</taxon>
        <taxon>Tracheophyta</taxon>
        <taxon>Spermatophyta</taxon>
        <taxon>Magnoliopsida</taxon>
        <taxon>eudicotyledons</taxon>
        <taxon>Gunneridae</taxon>
        <taxon>Pentapetalae</taxon>
        <taxon>rosids</taxon>
        <taxon>malvids</taxon>
        <taxon>Sapindales</taxon>
        <taxon>Rutaceae</taxon>
        <taxon>Aurantioideae</taxon>
        <taxon>Citrus</taxon>
    </lineage>
</organism>
<protein>
    <submittedName>
        <fullName evidence="1">Uncharacterized protein</fullName>
    </submittedName>
</protein>
<sequence>MKMAKEEGDSFSFLSLKDFEERGIKIDSNWTGLDALAAVASLASHKLEEERIRKENQKEPAIDHHQCTSSCRFAGYKVFECGSSSREKPMETYSKNNVAVFGHGNFPSTSDPWGAWLADQRLKEKALKKPVIIYNDLCSKKPQGFYDNAPKKLMGDAMKARIRFPIDWGDGDDDDWVVECTKQKKEKRKLSQHCSRTNKKPKIVLDEIPDLPQEFKERIQQLNGSKVALVIQKDLFSTDVSDHHYRLSIPWNQIISKDFLTDEEKAYLENTRAEMKVKLIEPSLQECEMTFKRWVKPNEKNCKERAKSSFSYVLINKWNQLKARNNLKLGDTIQLWKFRSLADELCLALVLVDLDRSKVCEANSSKNLGDINGANKDGSSGSNNQSSTSGGTGSTTTQLSHEGELKNPSPRSSYRPCNTCVDVVEGAETVIVGQARGPTHHFRVGEVLLYFYVVALGSVGPQHMTRVVKAGQKVVRGY</sequence>
<dbReference type="Proteomes" id="UP000829398">
    <property type="component" value="Chromosome 8"/>
</dbReference>
<evidence type="ECO:0000313" key="1">
    <source>
        <dbReference type="EMBL" id="KAH9700223.1"/>
    </source>
</evidence>
<name>A0ACB8ITD5_CITSI</name>
<evidence type="ECO:0000313" key="2">
    <source>
        <dbReference type="Proteomes" id="UP000829398"/>
    </source>
</evidence>
<comment type="caution">
    <text evidence="1">The sequence shown here is derived from an EMBL/GenBank/DDBJ whole genome shotgun (WGS) entry which is preliminary data.</text>
</comment>
<dbReference type="EMBL" id="CM039177">
    <property type="protein sequence ID" value="KAH9700223.1"/>
    <property type="molecule type" value="Genomic_DNA"/>
</dbReference>
<reference evidence="2" key="1">
    <citation type="journal article" date="2023" name="Hortic. Res.">
        <title>A chromosome-level phased genome enabling allele-level studies in sweet orange: a case study on citrus Huanglongbing tolerance.</title>
        <authorList>
            <person name="Wu B."/>
            <person name="Yu Q."/>
            <person name="Deng Z."/>
            <person name="Duan Y."/>
            <person name="Luo F."/>
            <person name="Gmitter F. Jr."/>
        </authorList>
    </citation>
    <scope>NUCLEOTIDE SEQUENCE [LARGE SCALE GENOMIC DNA]</scope>
    <source>
        <strain evidence="2">cv. Valencia</strain>
    </source>
</reference>
<proteinExistence type="predicted"/>
<accession>A0ACB8ITD5</accession>